<keyword evidence="1" id="KW-0472">Membrane</keyword>
<accession>A0A2H0U1V4</accession>
<feature type="transmembrane region" description="Helical" evidence="1">
    <location>
        <begin position="44"/>
        <end position="65"/>
    </location>
</feature>
<proteinExistence type="predicted"/>
<dbReference type="Proteomes" id="UP000230852">
    <property type="component" value="Unassembled WGS sequence"/>
</dbReference>
<sequence length="83" mass="9507">MKNTKNTFQTMYAISVAWQLGFFIVVPIAGFIFLGYYFDKKFGTTPYLLLLGLFAGIVITVYEVFHLLEPLLNKDNDKPNAKH</sequence>
<dbReference type="AlphaFoldDB" id="A0A2H0U1V4"/>
<reference evidence="3" key="1">
    <citation type="submission" date="2017-09" db="EMBL/GenBank/DDBJ databases">
        <title>Depth-based differentiation of microbial function through sediment-hosted aquifers and enrichment of novel symbionts in the deep terrestrial subsurface.</title>
        <authorList>
            <person name="Probst A.J."/>
            <person name="Ladd B."/>
            <person name="Jarett J.K."/>
            <person name="Geller-Mcgrath D.E."/>
            <person name="Sieber C.M.K."/>
            <person name="Emerson J.B."/>
            <person name="Anantharaman K."/>
            <person name="Thomas B.C."/>
            <person name="Malmstrom R."/>
            <person name="Stieglmeier M."/>
            <person name="Klingl A."/>
            <person name="Woyke T."/>
            <person name="Ryan C.M."/>
            <person name="Banfield J.F."/>
        </authorList>
    </citation>
    <scope>NUCLEOTIDE SEQUENCE [LARGE SCALE GENOMIC DNA]</scope>
</reference>
<dbReference type="EMBL" id="PFBU01000006">
    <property type="protein sequence ID" value="PIR78673.1"/>
    <property type="molecule type" value="Genomic_DNA"/>
</dbReference>
<gene>
    <name evidence="2" type="ORF">COU28_00360</name>
</gene>
<dbReference type="Pfam" id="PF09527">
    <property type="entry name" value="ATPase_gene1"/>
    <property type="match status" value="1"/>
</dbReference>
<dbReference type="InterPro" id="IPR032820">
    <property type="entry name" value="ATPase_put"/>
</dbReference>
<evidence type="ECO:0000313" key="3">
    <source>
        <dbReference type="Proteomes" id="UP000230852"/>
    </source>
</evidence>
<comment type="caution">
    <text evidence="2">The sequence shown here is derived from an EMBL/GenBank/DDBJ whole genome shotgun (WGS) entry which is preliminary data.</text>
</comment>
<name>A0A2H0U1V4_9BACT</name>
<evidence type="ECO:0000313" key="2">
    <source>
        <dbReference type="EMBL" id="PIR78673.1"/>
    </source>
</evidence>
<feature type="transmembrane region" description="Helical" evidence="1">
    <location>
        <begin position="12"/>
        <end position="38"/>
    </location>
</feature>
<protein>
    <recommendedName>
        <fullName evidence="4">F0F1 ATP synthase subunit</fullName>
    </recommendedName>
</protein>
<keyword evidence="1" id="KW-0812">Transmembrane</keyword>
<evidence type="ECO:0000256" key="1">
    <source>
        <dbReference type="SAM" id="Phobius"/>
    </source>
</evidence>
<evidence type="ECO:0008006" key="4">
    <source>
        <dbReference type="Google" id="ProtNLM"/>
    </source>
</evidence>
<organism evidence="2 3">
    <name type="scientific">Candidatus Magasanikbacteria bacterium CG10_big_fil_rev_8_21_14_0_10_36_16</name>
    <dbReference type="NCBI Taxonomy" id="1974645"/>
    <lineage>
        <taxon>Bacteria</taxon>
        <taxon>Candidatus Magasanikiibacteriota</taxon>
    </lineage>
</organism>
<keyword evidence="1" id="KW-1133">Transmembrane helix</keyword>